<evidence type="ECO:0000256" key="2">
    <source>
        <dbReference type="SAM" id="MobiDB-lite"/>
    </source>
</evidence>
<evidence type="ECO:0000313" key="3">
    <source>
        <dbReference type="EMBL" id="KAJ5324032.1"/>
    </source>
</evidence>
<reference evidence="3" key="1">
    <citation type="submission" date="2022-12" db="EMBL/GenBank/DDBJ databases">
        <authorList>
            <person name="Petersen C."/>
        </authorList>
    </citation>
    <scope>NUCLEOTIDE SEQUENCE</scope>
    <source>
        <strain evidence="3">IBT 21472</strain>
    </source>
</reference>
<dbReference type="GO" id="GO:0005829">
    <property type="term" value="C:cytosol"/>
    <property type="evidence" value="ECO:0007669"/>
    <property type="project" value="TreeGrafter"/>
</dbReference>
<sequence>MKQPSQGVDFESTATTAAQSSAGEEPPVEEYWSTATDWGNKSGGAGQGLSLAEREEQELQQAVAMSLGSGKQETGVTLKGEAQFGKATRDHYDEGAWAMTLFNTSSEEVLISPDPEDRKRVDGVPAFIRPTHENLYLGGLLTILHEIPLAREALLLRNKVLFDYGNDANWWNGQAINLPKIVTVHDSQDTDNDWDDIIHESQRLMAFLDSTKRAFGSSDVLANLKHVMSYSSDSEEIVARFLEKWHDAALKADPDNPLATIFMSHAYKNSPFEVDEGGEPIEKQLYTFSPQVEPDHGQTLYDVLDNAIWGDSPGEELDDVWLETVGEVLLMKLDAPDSSKSVDVKIPSVFYPDRYLSSCQEISREFRTQRLEVESEMKSLEQAVQRLTYPSSPAGTLTRKEILEKAATVVPIILAKKMAGDDESMNPQVANEKAERLTKELKVASAKLEAKLKELDERKHVAHETMRSYSRALTEPSPTPGEPPLRKYTLRGVCTQPHVTYVLRANDAAKSGDLMDIDDRNDGASQWWRISFSAEDGKARQAAKREAQGTQSASQNGDVVGYTAHRVREVEVLRAAREEYRSVLLVYANDNAVNAKVEAAPHALRVR</sequence>
<keyword evidence="1" id="KW-0175">Coiled coil</keyword>
<evidence type="ECO:0008006" key="5">
    <source>
        <dbReference type="Google" id="ProtNLM"/>
    </source>
</evidence>
<dbReference type="PANTHER" id="PTHR39597">
    <property type="entry name" value="UBA DOMAIN-CONTAINING PROTEIN RUP1"/>
    <property type="match status" value="1"/>
</dbReference>
<dbReference type="EMBL" id="JAPZBO010000002">
    <property type="protein sequence ID" value="KAJ5324032.1"/>
    <property type="molecule type" value="Genomic_DNA"/>
</dbReference>
<reference evidence="3" key="2">
    <citation type="journal article" date="2023" name="IMA Fungus">
        <title>Comparative genomic study of the Penicillium genus elucidates a diverse pangenome and 15 lateral gene transfer events.</title>
        <authorList>
            <person name="Petersen C."/>
            <person name="Sorensen T."/>
            <person name="Nielsen M.R."/>
            <person name="Sondergaard T.E."/>
            <person name="Sorensen J.L."/>
            <person name="Fitzpatrick D.A."/>
            <person name="Frisvad J.C."/>
            <person name="Nielsen K.L."/>
        </authorList>
    </citation>
    <scope>NUCLEOTIDE SEQUENCE</scope>
    <source>
        <strain evidence="3">IBT 21472</strain>
    </source>
</reference>
<feature type="region of interest" description="Disordered" evidence="2">
    <location>
        <begin position="1"/>
        <end position="61"/>
    </location>
</feature>
<dbReference type="AlphaFoldDB" id="A0A9W9U8E7"/>
<name>A0A9W9U8E7_9EURO</name>
<feature type="coiled-coil region" evidence="1">
    <location>
        <begin position="431"/>
        <end position="465"/>
    </location>
</feature>
<keyword evidence="4" id="KW-1185">Reference proteome</keyword>
<comment type="caution">
    <text evidence="3">The sequence shown here is derived from an EMBL/GenBank/DDBJ whole genome shotgun (WGS) entry which is preliminary data.</text>
</comment>
<gene>
    <name evidence="3" type="ORF">N7476_002632</name>
</gene>
<dbReference type="GO" id="GO:0016579">
    <property type="term" value="P:protein deubiquitination"/>
    <property type="evidence" value="ECO:0007669"/>
    <property type="project" value="TreeGrafter"/>
</dbReference>
<dbReference type="InterPro" id="IPR055335">
    <property type="entry name" value="Ucp6/RUP1"/>
</dbReference>
<dbReference type="PANTHER" id="PTHR39597:SF1">
    <property type="entry name" value="UBA DOMAIN-CONTAINING PROTEIN RUP1"/>
    <property type="match status" value="1"/>
</dbReference>
<accession>A0A9W9U8E7</accession>
<dbReference type="GO" id="GO:0005634">
    <property type="term" value="C:nucleus"/>
    <property type="evidence" value="ECO:0007669"/>
    <property type="project" value="TreeGrafter"/>
</dbReference>
<feature type="region of interest" description="Disordered" evidence="2">
    <location>
        <begin position="465"/>
        <end position="487"/>
    </location>
</feature>
<dbReference type="Proteomes" id="UP001147746">
    <property type="component" value="Unassembled WGS sequence"/>
</dbReference>
<proteinExistence type="predicted"/>
<feature type="compositionally biased region" description="Low complexity" evidence="2">
    <location>
        <begin position="12"/>
        <end position="22"/>
    </location>
</feature>
<protein>
    <recommendedName>
        <fullName evidence="5">Ubiquitin interaction motif protein</fullName>
    </recommendedName>
</protein>
<organism evidence="3 4">
    <name type="scientific">Penicillium atrosanguineum</name>
    <dbReference type="NCBI Taxonomy" id="1132637"/>
    <lineage>
        <taxon>Eukaryota</taxon>
        <taxon>Fungi</taxon>
        <taxon>Dikarya</taxon>
        <taxon>Ascomycota</taxon>
        <taxon>Pezizomycotina</taxon>
        <taxon>Eurotiomycetes</taxon>
        <taxon>Eurotiomycetidae</taxon>
        <taxon>Eurotiales</taxon>
        <taxon>Aspergillaceae</taxon>
        <taxon>Penicillium</taxon>
    </lineage>
</organism>
<evidence type="ECO:0000256" key="1">
    <source>
        <dbReference type="SAM" id="Coils"/>
    </source>
</evidence>
<evidence type="ECO:0000313" key="4">
    <source>
        <dbReference type="Proteomes" id="UP001147746"/>
    </source>
</evidence>